<dbReference type="EMBL" id="LT635619">
    <property type="protein sequence ID" value="VUZ95555.1"/>
    <property type="molecule type" value="Genomic_DNA"/>
</dbReference>
<sequence length="308" mass="35665">MSCLPKIKDYSYYFFENIDNFGKYSDGIKSSSTSGDITTCCTSFMKGSKALRNNETSKNICENFLKLYKLIPNVNDNKEKNWGFLNYWLNFELSQVNNKICVKDFYDEMESHCDGKFDGLITDDIMYNLKKDDLHKMHLLYSLYKKYTDIDDILGNRTKDDTKLLLSYSTACCRDYLEANYMCKGENDDNNNSQFCAQLKKFKTKYDGLYNTQIAINPEYTNNFKKLSECNNNTVSTAVIGTTVGLVPLLVGLYKFTPLRQLINSNKGKLTQEYRNNDDEMTNIMLMDQQNEHTSSEQGTYNIKYHSA</sequence>
<dbReference type="InterPro" id="IPR008780">
    <property type="entry name" value="Plasmodium_Vir"/>
</dbReference>
<protein>
    <submittedName>
        <fullName evidence="1">VIR protein</fullName>
    </submittedName>
</protein>
<evidence type="ECO:0000313" key="2">
    <source>
        <dbReference type="Proteomes" id="UP000220605"/>
    </source>
</evidence>
<organism evidence="1 2">
    <name type="scientific">Plasmodium vivax</name>
    <name type="common">malaria parasite P. vivax</name>
    <dbReference type="NCBI Taxonomy" id="5855"/>
    <lineage>
        <taxon>Eukaryota</taxon>
        <taxon>Sar</taxon>
        <taxon>Alveolata</taxon>
        <taxon>Apicomplexa</taxon>
        <taxon>Aconoidasida</taxon>
        <taxon>Haemosporida</taxon>
        <taxon>Plasmodiidae</taxon>
        <taxon>Plasmodium</taxon>
        <taxon>Plasmodium (Plasmodium)</taxon>
    </lineage>
</organism>
<dbReference type="VEuPathDB" id="PlasmoDB:PVP01_0840600"/>
<name>A0A564ZU70_PLAVI</name>
<gene>
    <name evidence="1" type="ORF">PVP01_0840600</name>
</gene>
<dbReference type="VEuPathDB" id="PlasmoDB:PVX_145260"/>
<dbReference type="Pfam" id="PF05795">
    <property type="entry name" value="Plasmodium_Vir"/>
    <property type="match status" value="1"/>
</dbReference>
<accession>A0A564ZU70</accession>
<dbReference type="VEuPathDB" id="PlasmoDB:PVW1_120013000"/>
<dbReference type="OrthoDB" id="10385617at2759"/>
<proteinExistence type="predicted"/>
<dbReference type="AlphaFoldDB" id="A0A564ZU70"/>
<dbReference type="Proteomes" id="UP000220605">
    <property type="component" value="Chromosome 8"/>
</dbReference>
<dbReference type="VEuPathDB" id="PlasmoDB:PVPAM_010007100"/>
<reference evidence="2" key="1">
    <citation type="submission" date="2016-07" db="EMBL/GenBank/DDBJ databases">
        <authorList>
            <consortium name="Pathogen Informatics"/>
        </authorList>
    </citation>
    <scope>NUCLEOTIDE SEQUENCE [LARGE SCALE GENOMIC DNA]</scope>
</reference>
<evidence type="ECO:0000313" key="1">
    <source>
        <dbReference type="EMBL" id="VUZ95555.1"/>
    </source>
</evidence>